<evidence type="ECO:0000256" key="1">
    <source>
        <dbReference type="SAM" id="MobiDB-lite"/>
    </source>
</evidence>
<proteinExistence type="predicted"/>
<dbReference type="EMBL" id="LIRS01000099">
    <property type="protein sequence ID" value="KOY28425.1"/>
    <property type="molecule type" value="Genomic_DNA"/>
</dbReference>
<sequence length="74" mass="8626">MTYPLFSNAQLSSEQRNTKATALRHKRKTHCKPKLPRVANLLKLFVMRFFDNAKLANENTTLNTKNHKHADDFL</sequence>
<evidence type="ECO:0000313" key="2">
    <source>
        <dbReference type="EMBL" id="KOY28425.1"/>
    </source>
</evidence>
<feature type="region of interest" description="Disordered" evidence="1">
    <location>
        <begin position="1"/>
        <end position="30"/>
    </location>
</feature>
<protein>
    <submittedName>
        <fullName evidence="2">Uncharacterized protein</fullName>
    </submittedName>
</protein>
<gene>
    <name evidence="2" type="ORF">ACX05_18715</name>
</gene>
<organism evidence="2 3">
    <name type="scientific">Vibrio parahaemolyticus</name>
    <dbReference type="NCBI Taxonomy" id="670"/>
    <lineage>
        <taxon>Bacteria</taxon>
        <taxon>Pseudomonadati</taxon>
        <taxon>Pseudomonadota</taxon>
        <taxon>Gammaproteobacteria</taxon>
        <taxon>Vibrionales</taxon>
        <taxon>Vibrionaceae</taxon>
        <taxon>Vibrio</taxon>
    </lineage>
</organism>
<feature type="compositionally biased region" description="Polar residues" evidence="1">
    <location>
        <begin position="1"/>
        <end position="20"/>
    </location>
</feature>
<dbReference type="AlphaFoldDB" id="A0AAW3ITW6"/>
<accession>A0AAW3ITW6</accession>
<reference evidence="2 3" key="1">
    <citation type="submission" date="2015-07" db="EMBL/GenBank/DDBJ databases">
        <title>Foodborne Vibrio parahaemolyticus Isolates.</title>
        <authorList>
            <person name="Ronholm J."/>
            <person name="Petronella N."/>
            <person name="Kenwell R."/>
            <person name="Banerjee S."/>
        </authorList>
    </citation>
    <scope>NUCLEOTIDE SEQUENCE [LARGE SCALE GENOMIC DNA]</scope>
    <source>
        <strain evidence="2 3">HS-06-05</strain>
    </source>
</reference>
<name>A0AAW3ITW6_VIBPH</name>
<dbReference type="Proteomes" id="UP000037697">
    <property type="component" value="Unassembled WGS sequence"/>
</dbReference>
<comment type="caution">
    <text evidence="2">The sequence shown here is derived from an EMBL/GenBank/DDBJ whole genome shotgun (WGS) entry which is preliminary data.</text>
</comment>
<evidence type="ECO:0000313" key="3">
    <source>
        <dbReference type="Proteomes" id="UP000037697"/>
    </source>
</evidence>